<evidence type="ECO:0000256" key="11">
    <source>
        <dbReference type="PIRNR" id="PIRNR001251"/>
    </source>
</evidence>
<dbReference type="UniPathway" id="UPA00591">
    <property type="reaction ID" value="UER00663"/>
</dbReference>
<feature type="region of interest" description="Disordered" evidence="12">
    <location>
        <begin position="1"/>
        <end position="23"/>
    </location>
</feature>
<reference evidence="13 14" key="1">
    <citation type="submission" date="2015-11" db="EMBL/GenBank/DDBJ databases">
        <title>The genome of Debaryomyces fabryi.</title>
        <authorList>
            <person name="Tafer H."/>
            <person name="Lopandic K."/>
        </authorList>
    </citation>
    <scope>NUCLEOTIDE SEQUENCE [LARGE SCALE GENOMIC DNA]</scope>
    <source>
        <strain evidence="13 14">CBS 789</strain>
    </source>
</reference>
<dbReference type="CDD" id="cd01319">
    <property type="entry name" value="AMPD"/>
    <property type="match status" value="1"/>
</dbReference>
<dbReference type="AlphaFoldDB" id="A0A0V1PWV0"/>
<dbReference type="InterPro" id="IPR006329">
    <property type="entry name" value="AMPD"/>
</dbReference>
<evidence type="ECO:0000256" key="9">
    <source>
        <dbReference type="ARBA" id="ARBA00072037"/>
    </source>
</evidence>
<dbReference type="FunFam" id="4.10.800.20:FF:000001">
    <property type="entry name" value="AMP deaminase"/>
    <property type="match status" value="1"/>
</dbReference>
<dbReference type="GO" id="GO:0003876">
    <property type="term" value="F:AMP deaminase activity"/>
    <property type="evidence" value="ECO:0007669"/>
    <property type="project" value="UniProtKB-EC"/>
</dbReference>
<dbReference type="EC" id="3.5.4.6" evidence="4"/>
<feature type="region of interest" description="Disordered" evidence="12">
    <location>
        <begin position="102"/>
        <end position="121"/>
    </location>
</feature>
<dbReference type="InterPro" id="IPR006650">
    <property type="entry name" value="A/AMP_deam_AS"/>
</dbReference>
<keyword evidence="8" id="KW-0546">Nucleotide metabolism</keyword>
<dbReference type="NCBIfam" id="TIGR01429">
    <property type="entry name" value="AMP_deaminase"/>
    <property type="match status" value="1"/>
</dbReference>
<dbReference type="Gene3D" id="3.20.20.140">
    <property type="entry name" value="Metal-dependent hydrolases"/>
    <property type="match status" value="1"/>
</dbReference>
<accession>A0A0V1PWV0</accession>
<evidence type="ECO:0000313" key="14">
    <source>
        <dbReference type="Proteomes" id="UP000054251"/>
    </source>
</evidence>
<proteinExistence type="inferred from homology"/>
<dbReference type="Gene3D" id="4.10.800.20">
    <property type="match status" value="1"/>
</dbReference>
<dbReference type="PANTHER" id="PTHR11359">
    <property type="entry name" value="AMP DEAMINASE"/>
    <property type="match status" value="1"/>
</dbReference>
<dbReference type="OrthoDB" id="1723809at2759"/>
<feature type="compositionally biased region" description="Polar residues" evidence="12">
    <location>
        <begin position="109"/>
        <end position="121"/>
    </location>
</feature>
<dbReference type="PIRSF" id="PIRSF001251">
    <property type="entry name" value="AMP_deaminase_met"/>
    <property type="match status" value="1"/>
</dbReference>
<dbReference type="GO" id="GO:0032264">
    <property type="term" value="P:IMP salvage"/>
    <property type="evidence" value="ECO:0007669"/>
    <property type="project" value="UniProtKB-UniPathway"/>
</dbReference>
<dbReference type="RefSeq" id="XP_015466761.1">
    <property type="nucleotide sequence ID" value="XM_015612424.1"/>
</dbReference>
<dbReference type="GO" id="GO:0046872">
    <property type="term" value="F:metal ion binding"/>
    <property type="evidence" value="ECO:0007669"/>
    <property type="project" value="UniProtKB-KW"/>
</dbReference>
<organism evidence="13 14">
    <name type="scientific">Debaryomyces fabryi</name>
    <dbReference type="NCBI Taxonomy" id="58627"/>
    <lineage>
        <taxon>Eukaryota</taxon>
        <taxon>Fungi</taxon>
        <taxon>Dikarya</taxon>
        <taxon>Ascomycota</taxon>
        <taxon>Saccharomycotina</taxon>
        <taxon>Pichiomycetes</taxon>
        <taxon>Debaryomycetaceae</taxon>
        <taxon>Debaryomyces</taxon>
    </lineage>
</organism>
<keyword evidence="14" id="KW-1185">Reference proteome</keyword>
<feature type="compositionally biased region" description="Polar residues" evidence="12">
    <location>
        <begin position="1"/>
        <end position="15"/>
    </location>
</feature>
<dbReference type="GO" id="GO:0005829">
    <property type="term" value="C:cytosol"/>
    <property type="evidence" value="ECO:0007669"/>
    <property type="project" value="TreeGrafter"/>
</dbReference>
<dbReference type="SUPFAM" id="SSF51556">
    <property type="entry name" value="Metallo-dependent hydrolases"/>
    <property type="match status" value="1"/>
</dbReference>
<dbReference type="PANTHER" id="PTHR11359:SF0">
    <property type="entry name" value="AMP DEAMINASE"/>
    <property type="match status" value="1"/>
</dbReference>
<evidence type="ECO:0000256" key="1">
    <source>
        <dbReference type="ARBA" id="ARBA00001947"/>
    </source>
</evidence>
<evidence type="ECO:0000256" key="2">
    <source>
        <dbReference type="ARBA" id="ARBA00004955"/>
    </source>
</evidence>
<dbReference type="Proteomes" id="UP000054251">
    <property type="component" value="Unassembled WGS sequence"/>
</dbReference>
<evidence type="ECO:0000256" key="4">
    <source>
        <dbReference type="ARBA" id="ARBA00012775"/>
    </source>
</evidence>
<dbReference type="Pfam" id="PF19326">
    <property type="entry name" value="AMP_deaminase"/>
    <property type="match status" value="1"/>
</dbReference>
<gene>
    <name evidence="13" type="ORF">AC631_03595</name>
</gene>
<evidence type="ECO:0000256" key="3">
    <source>
        <dbReference type="ARBA" id="ARBA00006676"/>
    </source>
</evidence>
<keyword evidence="6" id="KW-0378">Hydrolase</keyword>
<protein>
    <recommendedName>
        <fullName evidence="9">AMP deaminase</fullName>
        <ecNumber evidence="4">3.5.4.6</ecNumber>
    </recommendedName>
    <alternativeName>
        <fullName evidence="10">Myoadenylate deaminase</fullName>
    </alternativeName>
</protein>
<keyword evidence="5" id="KW-0479">Metal-binding</keyword>
<comment type="pathway">
    <text evidence="2">Purine metabolism; IMP biosynthesis via salvage pathway; IMP from AMP: step 1/1.</text>
</comment>
<evidence type="ECO:0000256" key="12">
    <source>
        <dbReference type="SAM" id="MobiDB-lite"/>
    </source>
</evidence>
<dbReference type="GO" id="GO:0046033">
    <property type="term" value="P:AMP metabolic process"/>
    <property type="evidence" value="ECO:0007669"/>
    <property type="project" value="TreeGrafter"/>
</dbReference>
<sequence length="749" mass="87203">MGLSGKNQSEANAKYSTKDGDLSSFHQLSLDDEGEEFHNSTHFSTTEERFIKDHDLKVKAFEALHNGNGNGNGQATNSAPHSNTIKRRQSFIDLPLNHSASKYPYHPLGSNSQNTDLKSNTLPEEHPSEELIEVYQDVKTCLDLRHKYLKISIQDDEMKNPKNNDSWTIYPPAPKPTYKSRNKYNQIPHGGNEEEEFDFNKCIIPEGSNEFYFKQDEEGVFQVYKSDCDEKIVEIPTLQNYYSDLNEITKISSDGPAKSFAFKRLQYLEAKWNMYYLLNDFEENKRSKRNPHRDFYNVRKVDTHIHHSACMNQKHLLRFIKYKLKTQPNEQVIFRDGRILTLAQVFESLKLSAYDLSIDTLDMHAHTDTFHRFDKFNLKYNPIGESRLREIFLKTDNFINGKYLAELTKQVMDDLESSKYQMNELRISIYGRSIHEWDKLASWIVDNKLFSHNVRWLIQVPRLYDLYKKNGNVTTFHDILVNLFKPLFEVSIDPKSHPKLHIFLQRVVGFDSVDDESKLEKSIQSRNYPVANKWDLPFNPPYSYYLYYLYANITSLNQLRLKNGHNTFLLRPHCGEAGDPEHLISAFLTSHSISHGILLRKIPFIQYLYYLDQIGLAMSPLSNNALFLTYDKNPFYSFFQKGMNVSLSTDDPLQFSYTKEPLIEEYSVAAQIYKLSGVDMCELACNSVKQSGWEIAIKKHWLGKKFIVGGIDGNDIEKTNVPDIRVGYREETLKSELDLIDYYTRLNKT</sequence>
<comment type="caution">
    <text evidence="13">The sequence shown here is derived from an EMBL/GenBank/DDBJ whole genome shotgun (WGS) entry which is preliminary data.</text>
</comment>
<comment type="similarity">
    <text evidence="3 11">Belongs to the metallo-dependent hydrolases superfamily. Adenosine and AMP deaminases family.</text>
</comment>
<evidence type="ECO:0000256" key="5">
    <source>
        <dbReference type="ARBA" id="ARBA00022723"/>
    </source>
</evidence>
<evidence type="ECO:0000256" key="8">
    <source>
        <dbReference type="ARBA" id="ARBA00023080"/>
    </source>
</evidence>
<dbReference type="GeneID" id="26840604"/>
<evidence type="ECO:0000256" key="10">
    <source>
        <dbReference type="ARBA" id="ARBA00078830"/>
    </source>
</evidence>
<comment type="cofactor">
    <cofactor evidence="1">
        <name>Zn(2+)</name>
        <dbReference type="ChEBI" id="CHEBI:29105"/>
    </cofactor>
</comment>
<dbReference type="InterPro" id="IPR032466">
    <property type="entry name" value="Metal_Hydrolase"/>
</dbReference>
<evidence type="ECO:0000256" key="7">
    <source>
        <dbReference type="ARBA" id="ARBA00022833"/>
    </source>
</evidence>
<dbReference type="PROSITE" id="PS00485">
    <property type="entry name" value="A_DEAMINASE"/>
    <property type="match status" value="1"/>
</dbReference>
<evidence type="ECO:0000256" key="6">
    <source>
        <dbReference type="ARBA" id="ARBA00022801"/>
    </source>
</evidence>
<keyword evidence="7" id="KW-0862">Zinc</keyword>
<dbReference type="EMBL" id="LMYN01000079">
    <property type="protein sequence ID" value="KSA00659.1"/>
    <property type="molecule type" value="Genomic_DNA"/>
</dbReference>
<evidence type="ECO:0000313" key="13">
    <source>
        <dbReference type="EMBL" id="KSA00659.1"/>
    </source>
</evidence>
<name>A0A0V1PWV0_9ASCO</name>